<dbReference type="SUPFAM" id="SSF56228">
    <property type="entry name" value="Aldehyde ferredoxin oxidoreductase, N-terminal domain"/>
    <property type="match status" value="1"/>
</dbReference>
<name>X1PLA6_9ZZZZ</name>
<gene>
    <name evidence="2" type="ORF">S06H3_44477</name>
</gene>
<sequence length="63" mass="7079">MKGFEGKLLVVNLSNKEISEEQTDDSIAEKFLGGAGYACRYLYDKISRNTDPLSPDNILMFMT</sequence>
<evidence type="ECO:0000259" key="1">
    <source>
        <dbReference type="Pfam" id="PF02730"/>
    </source>
</evidence>
<evidence type="ECO:0000313" key="2">
    <source>
        <dbReference type="EMBL" id="GAI39850.1"/>
    </source>
</evidence>
<comment type="caution">
    <text evidence="2">The sequence shown here is derived from an EMBL/GenBank/DDBJ whole genome shotgun (WGS) entry which is preliminary data.</text>
</comment>
<dbReference type="AlphaFoldDB" id="X1PLA6"/>
<protein>
    <recommendedName>
        <fullName evidence="1">Aldehyde ferredoxin oxidoreductase N-terminal domain-containing protein</fullName>
    </recommendedName>
</protein>
<dbReference type="InterPro" id="IPR013983">
    <property type="entry name" value="Ald_Fedxn_OxRdtase_N"/>
</dbReference>
<dbReference type="InterPro" id="IPR051919">
    <property type="entry name" value="W-dependent_AOR"/>
</dbReference>
<feature type="non-terminal residue" evidence="2">
    <location>
        <position position="63"/>
    </location>
</feature>
<proteinExistence type="predicted"/>
<dbReference type="EMBL" id="BARV01027662">
    <property type="protein sequence ID" value="GAI39850.1"/>
    <property type="molecule type" value="Genomic_DNA"/>
</dbReference>
<dbReference type="PANTHER" id="PTHR30038">
    <property type="entry name" value="ALDEHYDE FERREDOXIN OXIDOREDUCTASE"/>
    <property type="match status" value="1"/>
</dbReference>
<dbReference type="Pfam" id="PF02730">
    <property type="entry name" value="AFOR_N"/>
    <property type="match status" value="1"/>
</dbReference>
<dbReference type="GO" id="GO:0051536">
    <property type="term" value="F:iron-sulfur cluster binding"/>
    <property type="evidence" value="ECO:0007669"/>
    <property type="project" value="InterPro"/>
</dbReference>
<dbReference type="Gene3D" id="3.60.9.10">
    <property type="entry name" value="Aldehyde ferredoxin oxidoreductase, N-terminal domain"/>
    <property type="match status" value="1"/>
</dbReference>
<reference evidence="2" key="1">
    <citation type="journal article" date="2014" name="Front. Microbiol.">
        <title>High frequency of phylogenetically diverse reductive dehalogenase-homologous genes in deep subseafloor sedimentary metagenomes.</title>
        <authorList>
            <person name="Kawai M."/>
            <person name="Futagami T."/>
            <person name="Toyoda A."/>
            <person name="Takaki Y."/>
            <person name="Nishi S."/>
            <person name="Hori S."/>
            <person name="Arai W."/>
            <person name="Tsubouchi T."/>
            <person name="Morono Y."/>
            <person name="Uchiyama I."/>
            <person name="Ito T."/>
            <person name="Fujiyama A."/>
            <person name="Inagaki F."/>
            <person name="Takami H."/>
        </authorList>
    </citation>
    <scope>NUCLEOTIDE SEQUENCE</scope>
    <source>
        <strain evidence="2">Expedition CK06-06</strain>
    </source>
</reference>
<dbReference type="GO" id="GO:0016625">
    <property type="term" value="F:oxidoreductase activity, acting on the aldehyde or oxo group of donors, iron-sulfur protein as acceptor"/>
    <property type="evidence" value="ECO:0007669"/>
    <property type="project" value="InterPro"/>
</dbReference>
<dbReference type="InterPro" id="IPR036503">
    <property type="entry name" value="Ald_Fedxn_OxRdtase_N_sf"/>
</dbReference>
<accession>X1PLA6</accession>
<organism evidence="2">
    <name type="scientific">marine sediment metagenome</name>
    <dbReference type="NCBI Taxonomy" id="412755"/>
    <lineage>
        <taxon>unclassified sequences</taxon>
        <taxon>metagenomes</taxon>
        <taxon>ecological metagenomes</taxon>
    </lineage>
</organism>
<feature type="domain" description="Aldehyde ferredoxin oxidoreductase N-terminal" evidence="1">
    <location>
        <begin position="6"/>
        <end position="63"/>
    </location>
</feature>
<dbReference type="PANTHER" id="PTHR30038:SF0">
    <property type="entry name" value="TUNGSTEN-CONTAINING ALDEHYDE FERREDOXIN OXIDOREDUCTASE"/>
    <property type="match status" value="1"/>
</dbReference>